<proteinExistence type="inferred from homology"/>
<protein>
    <submittedName>
        <fullName evidence="12">Cytochrome</fullName>
    </submittedName>
</protein>
<keyword evidence="5 11" id="KW-0479">Metal-binding</keyword>
<sequence length="311" mass="35386">MWLGLSPTVIISDPELIKEVMNKTHIYHKIKNANPLTRLLAQGLFSYEMDKWAKPRKIINPAFHMEKLKLIIPVFYLSCDQVLNKWEKSLSPERSCEVDVWLFLQNLSGDGISRSAFGSSYQEGRRMFKLQREQAGHFFIASRSVYIPGWRFVPTKRNKRMKEIGKEVQSLIRGHHDLVRGVKVLPVDSYYGSKSDRRNQVGETNITSRGTYLVANYLSTSQQRNLGDDAMKFKPERFSEGVAKAQKRQGIFSPFGWGPRICIGQMFAMLEAKVAFFVRAFTILRTRSSEGGSDSASAWCSLVSAQALAFA</sequence>
<dbReference type="SUPFAM" id="SSF48264">
    <property type="entry name" value="Cytochrome P450"/>
    <property type="match status" value="1"/>
</dbReference>
<dbReference type="InterPro" id="IPR017972">
    <property type="entry name" value="Cyt_P450_CS"/>
</dbReference>
<dbReference type="PANTHER" id="PTHR24282:SF273">
    <property type="entry name" value="CYTOCHROME P450 CYP72A219-LIKE"/>
    <property type="match status" value="1"/>
</dbReference>
<dbReference type="GO" id="GO:0016705">
    <property type="term" value="F:oxidoreductase activity, acting on paired donors, with incorporation or reduction of molecular oxygen"/>
    <property type="evidence" value="ECO:0007669"/>
    <property type="project" value="InterPro"/>
</dbReference>
<dbReference type="PANTHER" id="PTHR24282">
    <property type="entry name" value="CYTOCHROME P450 FAMILY MEMBER"/>
    <property type="match status" value="1"/>
</dbReference>
<keyword evidence="13" id="KW-1185">Reference proteome</keyword>
<evidence type="ECO:0000256" key="7">
    <source>
        <dbReference type="ARBA" id="ARBA00023002"/>
    </source>
</evidence>
<evidence type="ECO:0000256" key="6">
    <source>
        <dbReference type="ARBA" id="ARBA00022989"/>
    </source>
</evidence>
<dbReference type="GO" id="GO:0004497">
    <property type="term" value="F:monooxygenase activity"/>
    <property type="evidence" value="ECO:0007669"/>
    <property type="project" value="UniProtKB-KW"/>
</dbReference>
<dbReference type="InterPro" id="IPR050665">
    <property type="entry name" value="Cytochrome_P450_Monooxygen"/>
</dbReference>
<evidence type="ECO:0000256" key="10">
    <source>
        <dbReference type="ARBA" id="ARBA00023136"/>
    </source>
</evidence>
<dbReference type="GO" id="GO:0020037">
    <property type="term" value="F:heme binding"/>
    <property type="evidence" value="ECO:0007669"/>
    <property type="project" value="InterPro"/>
</dbReference>
<organism evidence="12 13">
    <name type="scientific">Sesamum alatum</name>
    <dbReference type="NCBI Taxonomy" id="300844"/>
    <lineage>
        <taxon>Eukaryota</taxon>
        <taxon>Viridiplantae</taxon>
        <taxon>Streptophyta</taxon>
        <taxon>Embryophyta</taxon>
        <taxon>Tracheophyta</taxon>
        <taxon>Spermatophyta</taxon>
        <taxon>Magnoliopsida</taxon>
        <taxon>eudicotyledons</taxon>
        <taxon>Gunneridae</taxon>
        <taxon>Pentapetalae</taxon>
        <taxon>asterids</taxon>
        <taxon>lamiids</taxon>
        <taxon>Lamiales</taxon>
        <taxon>Pedaliaceae</taxon>
        <taxon>Sesamum</taxon>
    </lineage>
</organism>
<dbReference type="InterPro" id="IPR036396">
    <property type="entry name" value="Cyt_P450_sf"/>
</dbReference>
<reference evidence="12" key="2">
    <citation type="journal article" date="2024" name="Plant">
        <title>Genomic evolution and insights into agronomic trait innovations of Sesamum species.</title>
        <authorList>
            <person name="Miao H."/>
            <person name="Wang L."/>
            <person name="Qu L."/>
            <person name="Liu H."/>
            <person name="Sun Y."/>
            <person name="Le M."/>
            <person name="Wang Q."/>
            <person name="Wei S."/>
            <person name="Zheng Y."/>
            <person name="Lin W."/>
            <person name="Duan Y."/>
            <person name="Cao H."/>
            <person name="Xiong S."/>
            <person name="Wang X."/>
            <person name="Wei L."/>
            <person name="Li C."/>
            <person name="Ma Q."/>
            <person name="Ju M."/>
            <person name="Zhao R."/>
            <person name="Li G."/>
            <person name="Mu C."/>
            <person name="Tian Q."/>
            <person name="Mei H."/>
            <person name="Zhang T."/>
            <person name="Gao T."/>
            <person name="Zhang H."/>
        </authorList>
    </citation>
    <scope>NUCLEOTIDE SEQUENCE</scope>
    <source>
        <strain evidence="12">3651</strain>
    </source>
</reference>
<keyword evidence="3 11" id="KW-0349">Heme</keyword>
<evidence type="ECO:0000256" key="2">
    <source>
        <dbReference type="ARBA" id="ARBA00010617"/>
    </source>
</evidence>
<evidence type="ECO:0000256" key="1">
    <source>
        <dbReference type="ARBA" id="ARBA00004370"/>
    </source>
</evidence>
<reference evidence="12" key="1">
    <citation type="submission" date="2020-06" db="EMBL/GenBank/DDBJ databases">
        <authorList>
            <person name="Li T."/>
            <person name="Hu X."/>
            <person name="Zhang T."/>
            <person name="Song X."/>
            <person name="Zhang H."/>
            <person name="Dai N."/>
            <person name="Sheng W."/>
            <person name="Hou X."/>
            <person name="Wei L."/>
        </authorList>
    </citation>
    <scope>NUCLEOTIDE SEQUENCE</scope>
    <source>
        <strain evidence="12">3651</strain>
        <tissue evidence="12">Leaf</tissue>
    </source>
</reference>
<keyword evidence="10" id="KW-0472">Membrane</keyword>
<dbReference type="GO" id="GO:0005506">
    <property type="term" value="F:iron ion binding"/>
    <property type="evidence" value="ECO:0007669"/>
    <property type="project" value="InterPro"/>
</dbReference>
<dbReference type="Pfam" id="PF00067">
    <property type="entry name" value="p450"/>
    <property type="match status" value="2"/>
</dbReference>
<keyword evidence="6" id="KW-1133">Transmembrane helix</keyword>
<gene>
    <name evidence="12" type="ORF">Salat_2442000</name>
</gene>
<dbReference type="Proteomes" id="UP001293254">
    <property type="component" value="Unassembled WGS sequence"/>
</dbReference>
<evidence type="ECO:0000313" key="13">
    <source>
        <dbReference type="Proteomes" id="UP001293254"/>
    </source>
</evidence>
<dbReference type="InterPro" id="IPR001128">
    <property type="entry name" value="Cyt_P450"/>
</dbReference>
<keyword evidence="4" id="KW-0812">Transmembrane</keyword>
<keyword evidence="8 11" id="KW-0408">Iron</keyword>
<dbReference type="PROSITE" id="PS00086">
    <property type="entry name" value="CYTOCHROME_P450"/>
    <property type="match status" value="1"/>
</dbReference>
<comment type="subcellular location">
    <subcellularLocation>
        <location evidence="1">Membrane</location>
    </subcellularLocation>
</comment>
<evidence type="ECO:0000313" key="12">
    <source>
        <dbReference type="EMBL" id="KAK4420289.1"/>
    </source>
</evidence>
<accession>A0AAE2CFJ4</accession>
<dbReference type="GO" id="GO:0016020">
    <property type="term" value="C:membrane"/>
    <property type="evidence" value="ECO:0007669"/>
    <property type="project" value="UniProtKB-SubCell"/>
</dbReference>
<keyword evidence="7 11" id="KW-0560">Oxidoreductase</keyword>
<evidence type="ECO:0000256" key="11">
    <source>
        <dbReference type="RuleBase" id="RU000461"/>
    </source>
</evidence>
<name>A0AAE2CFJ4_9LAMI</name>
<keyword evidence="9 11" id="KW-0503">Monooxygenase</keyword>
<dbReference type="EMBL" id="JACGWO010000009">
    <property type="protein sequence ID" value="KAK4420289.1"/>
    <property type="molecule type" value="Genomic_DNA"/>
</dbReference>
<comment type="caution">
    <text evidence="12">The sequence shown here is derived from an EMBL/GenBank/DDBJ whole genome shotgun (WGS) entry which is preliminary data.</text>
</comment>
<evidence type="ECO:0000256" key="4">
    <source>
        <dbReference type="ARBA" id="ARBA00022692"/>
    </source>
</evidence>
<evidence type="ECO:0000256" key="5">
    <source>
        <dbReference type="ARBA" id="ARBA00022723"/>
    </source>
</evidence>
<evidence type="ECO:0000256" key="8">
    <source>
        <dbReference type="ARBA" id="ARBA00023004"/>
    </source>
</evidence>
<evidence type="ECO:0000256" key="9">
    <source>
        <dbReference type="ARBA" id="ARBA00023033"/>
    </source>
</evidence>
<dbReference type="AlphaFoldDB" id="A0AAE2CFJ4"/>
<dbReference type="Gene3D" id="1.10.630.10">
    <property type="entry name" value="Cytochrome P450"/>
    <property type="match status" value="2"/>
</dbReference>
<comment type="similarity">
    <text evidence="2 11">Belongs to the cytochrome P450 family.</text>
</comment>
<evidence type="ECO:0000256" key="3">
    <source>
        <dbReference type="ARBA" id="ARBA00022617"/>
    </source>
</evidence>